<dbReference type="Gene3D" id="2.60.40.1080">
    <property type="match status" value="1"/>
</dbReference>
<name>A0A1S8T093_9CLOT</name>
<dbReference type="Gene3D" id="2.60.40.680">
    <property type="match status" value="1"/>
</dbReference>
<proteinExistence type="predicted"/>
<evidence type="ECO:0000313" key="2">
    <source>
        <dbReference type="EMBL" id="OOM71083.1"/>
    </source>
</evidence>
<dbReference type="GO" id="GO:0030246">
    <property type="term" value="F:carbohydrate binding"/>
    <property type="evidence" value="ECO:0007669"/>
    <property type="project" value="InterPro"/>
</dbReference>
<sequence>MEKETNLTEKSLSITATPIEGENYVHLEWTNLGAGYKYMVYSKGQNEAVYQSIPSKTNIRVLNIYPGKGNNLKGWMENPNSESANGYGKALIAVDEVNIDAFNANPMSYMKDANGSWKYDVIYEGAWDVNNSKDLSIQGLTTIKEFIDSGRGYLCGHDTIFTRNDFTATNRNKLVSYINLKTATYSDSYNMGSSSIKILKKGLLTNYPWSIGDIGTTLNVPMSHTSSQFASGDVWMSYSNNQWSSAKEISSYEGQEVTNNFYLTTWNNTAMIQTGHSNGAATPDEQKLLANTLFYLAQLTSDTSCDDHKGQDLTAPDKVTITSASNDDKNLNISYSKANDNGTKYEYYVKASDGNTANDITSSTVSTINTSGIAGYSYVIDNIENTEPNSSIDTKDLSISVPLSQLDLLKPIYIHIKAIDNAGNLSETTHYKYEYIASLDLDKTAIVLKEGEAEQLTAITDPPAMEVTWSSSDTSVATVDAKGKVTAIKKGQVTITATTTNGSNLSATCIVTVKKKIILDVEPEKNKIHLKENAVVRLTIDNIKEIAAEDAIIKYDSTKLKFIGMTEVKGIKLVKLEQDEDELRIITASRGLSRIVNDKKILLKLYFKGIASGEALVDVIKGKVTDGIEMEKDLIDDECGQTTIIIDDVVVDDVNHTGEFTLLDLGIDGRHLGEDPKTLPQYNTDQVINGAIDDDDLLKIGEYMLTNPNYRFN</sequence>
<dbReference type="SUPFAM" id="SSF49384">
    <property type="entry name" value="Carbohydrate-binding domain"/>
    <property type="match status" value="1"/>
</dbReference>
<gene>
    <name evidence="2" type="ORF">CLPUN_50750</name>
</gene>
<evidence type="ECO:0000313" key="3">
    <source>
        <dbReference type="Proteomes" id="UP000190890"/>
    </source>
</evidence>
<dbReference type="STRING" id="29367.CLPUN_50750"/>
<dbReference type="AlphaFoldDB" id="A0A1S8T093"/>
<accession>A0A1S8T093</accession>
<dbReference type="Proteomes" id="UP000190890">
    <property type="component" value="Unassembled WGS sequence"/>
</dbReference>
<dbReference type="EMBL" id="LZZM01000234">
    <property type="protein sequence ID" value="OOM71083.1"/>
    <property type="molecule type" value="Genomic_DNA"/>
</dbReference>
<dbReference type="Pfam" id="PF02368">
    <property type="entry name" value="Big_2"/>
    <property type="match status" value="1"/>
</dbReference>
<dbReference type="CDD" id="cd08547">
    <property type="entry name" value="Type_II_cohesin"/>
    <property type="match status" value="1"/>
</dbReference>
<dbReference type="SMART" id="SM00635">
    <property type="entry name" value="BID_2"/>
    <property type="match status" value="1"/>
</dbReference>
<dbReference type="InterPro" id="IPR008965">
    <property type="entry name" value="CBM2/CBM3_carb-bd_dom_sf"/>
</dbReference>
<keyword evidence="3" id="KW-1185">Reference proteome</keyword>
<comment type="caution">
    <text evidence="2">The sequence shown here is derived from an EMBL/GenBank/DDBJ whole genome shotgun (WGS) entry which is preliminary data.</text>
</comment>
<dbReference type="RefSeq" id="WP_077849965.1">
    <property type="nucleotide sequence ID" value="NZ_LZZM01000234.1"/>
</dbReference>
<reference evidence="2 3" key="1">
    <citation type="submission" date="2016-05" db="EMBL/GenBank/DDBJ databases">
        <title>Microbial solvent formation.</title>
        <authorList>
            <person name="Poehlein A."/>
            <person name="Montoya Solano J.D."/>
            <person name="Flitsch S."/>
            <person name="Krabben P."/>
            <person name="Duerre P."/>
            <person name="Daniel R."/>
        </authorList>
    </citation>
    <scope>NUCLEOTIDE SEQUENCE [LARGE SCALE GENOMIC DNA]</scope>
    <source>
        <strain evidence="2 3">DSM 2619</strain>
    </source>
</reference>
<feature type="domain" description="BIG2" evidence="1">
    <location>
        <begin position="435"/>
        <end position="509"/>
    </location>
</feature>
<dbReference type="OrthoDB" id="1738626at2"/>
<dbReference type="InterPro" id="IPR003343">
    <property type="entry name" value="Big_2"/>
</dbReference>
<dbReference type="SUPFAM" id="SSF49373">
    <property type="entry name" value="Invasin/intimin cell-adhesion fragments"/>
    <property type="match status" value="1"/>
</dbReference>
<dbReference type="InterPro" id="IPR008964">
    <property type="entry name" value="Invasin/intimin_cell_adhesion"/>
</dbReference>
<protein>
    <submittedName>
        <fullName evidence="2">Bacterial Ig-like domain protein</fullName>
    </submittedName>
</protein>
<evidence type="ECO:0000259" key="1">
    <source>
        <dbReference type="SMART" id="SM00635"/>
    </source>
</evidence>
<organism evidence="2 3">
    <name type="scientific">Clostridium puniceum</name>
    <dbReference type="NCBI Taxonomy" id="29367"/>
    <lineage>
        <taxon>Bacteria</taxon>
        <taxon>Bacillati</taxon>
        <taxon>Bacillota</taxon>
        <taxon>Clostridia</taxon>
        <taxon>Eubacteriales</taxon>
        <taxon>Clostridiaceae</taxon>
        <taxon>Clostridium</taxon>
    </lineage>
</organism>